<feature type="domain" description="Helicase C-terminal" evidence="8">
    <location>
        <begin position="277"/>
        <end position="424"/>
    </location>
</feature>
<dbReference type="SUPFAM" id="SSF52540">
    <property type="entry name" value="P-loop containing nucleoside triphosphate hydrolases"/>
    <property type="match status" value="1"/>
</dbReference>
<dbReference type="Pfam" id="PF00271">
    <property type="entry name" value="Helicase_C"/>
    <property type="match status" value="1"/>
</dbReference>
<comment type="similarity">
    <text evidence="5">Belongs to the DEAD box helicase family.</text>
</comment>
<keyword evidence="4 5" id="KW-0694">RNA-binding</keyword>
<organism evidence="9 10">
    <name type="scientific">Tritrichomonas musculus</name>
    <dbReference type="NCBI Taxonomy" id="1915356"/>
    <lineage>
        <taxon>Eukaryota</taxon>
        <taxon>Metamonada</taxon>
        <taxon>Parabasalia</taxon>
        <taxon>Tritrichomonadida</taxon>
        <taxon>Tritrichomonadidae</taxon>
        <taxon>Tritrichomonas</taxon>
    </lineage>
</organism>
<accession>A0ABR2KMF0</accession>
<comment type="function">
    <text evidence="5">RNA helicase.</text>
</comment>
<evidence type="ECO:0000259" key="7">
    <source>
        <dbReference type="PROSITE" id="PS51192"/>
    </source>
</evidence>
<keyword evidence="3 5" id="KW-0067">ATP-binding</keyword>
<dbReference type="InterPro" id="IPR014001">
    <property type="entry name" value="Helicase_ATP-bd"/>
</dbReference>
<dbReference type="EMBL" id="JAPFFF010000004">
    <property type="protein sequence ID" value="KAK8892006.1"/>
    <property type="molecule type" value="Genomic_DNA"/>
</dbReference>
<evidence type="ECO:0000256" key="3">
    <source>
        <dbReference type="ARBA" id="ARBA00022840"/>
    </source>
</evidence>
<evidence type="ECO:0000256" key="1">
    <source>
        <dbReference type="ARBA" id="ARBA00022741"/>
    </source>
</evidence>
<gene>
    <name evidence="9" type="ORF">M9Y10_029228</name>
</gene>
<dbReference type="Gene3D" id="3.40.50.300">
    <property type="entry name" value="P-loop containing nucleotide triphosphate hydrolases"/>
    <property type="match status" value="2"/>
</dbReference>
<dbReference type="PANTHER" id="PTHR24031">
    <property type="entry name" value="RNA HELICASE"/>
    <property type="match status" value="1"/>
</dbReference>
<evidence type="ECO:0000256" key="4">
    <source>
        <dbReference type="ARBA" id="ARBA00022884"/>
    </source>
</evidence>
<keyword evidence="5" id="KW-0347">Helicase</keyword>
<keyword evidence="6" id="KW-0175">Coiled coil</keyword>
<dbReference type="SMART" id="SM00487">
    <property type="entry name" value="DEXDc"/>
    <property type="match status" value="1"/>
</dbReference>
<evidence type="ECO:0000256" key="5">
    <source>
        <dbReference type="RuleBase" id="RU365068"/>
    </source>
</evidence>
<evidence type="ECO:0000256" key="6">
    <source>
        <dbReference type="SAM" id="Coils"/>
    </source>
</evidence>
<protein>
    <recommendedName>
        <fullName evidence="5">ATP-dependent RNA helicase</fullName>
        <ecNumber evidence="5">3.6.4.13</ecNumber>
    </recommendedName>
</protein>
<dbReference type="InterPro" id="IPR001650">
    <property type="entry name" value="Helicase_C-like"/>
</dbReference>
<evidence type="ECO:0000259" key="8">
    <source>
        <dbReference type="PROSITE" id="PS51194"/>
    </source>
</evidence>
<dbReference type="InterPro" id="IPR011545">
    <property type="entry name" value="DEAD/DEAH_box_helicase_dom"/>
</dbReference>
<feature type="domain" description="Helicase ATP-binding" evidence="7">
    <location>
        <begin position="37"/>
        <end position="222"/>
    </location>
</feature>
<evidence type="ECO:0000256" key="2">
    <source>
        <dbReference type="ARBA" id="ARBA00022801"/>
    </source>
</evidence>
<keyword evidence="10" id="KW-1185">Reference proteome</keyword>
<dbReference type="EC" id="3.6.4.13" evidence="5"/>
<proteinExistence type="inferred from homology"/>
<comment type="caution">
    <text evidence="9">The sequence shown here is derived from an EMBL/GenBank/DDBJ whole genome shotgun (WGS) entry which is preliminary data.</text>
</comment>
<dbReference type="Pfam" id="PF00270">
    <property type="entry name" value="DEAD"/>
    <property type="match status" value="1"/>
</dbReference>
<keyword evidence="2 5" id="KW-0378">Hydrolase</keyword>
<evidence type="ECO:0000313" key="10">
    <source>
        <dbReference type="Proteomes" id="UP001470230"/>
    </source>
</evidence>
<dbReference type="SMART" id="SM00490">
    <property type="entry name" value="HELICc"/>
    <property type="match status" value="1"/>
</dbReference>
<dbReference type="Proteomes" id="UP001470230">
    <property type="component" value="Unassembled WGS sequence"/>
</dbReference>
<evidence type="ECO:0000313" key="9">
    <source>
        <dbReference type="EMBL" id="KAK8892006.1"/>
    </source>
</evidence>
<dbReference type="PROSITE" id="PS51192">
    <property type="entry name" value="HELICASE_ATP_BIND_1"/>
    <property type="match status" value="1"/>
</dbReference>
<name>A0ABR2KMF0_9EUKA</name>
<comment type="domain">
    <text evidence="5">The Q motif is unique to and characteristic of the DEAD box family of RNA helicases and controls ATP binding and hydrolysis.</text>
</comment>
<dbReference type="CDD" id="cd18787">
    <property type="entry name" value="SF2_C_DEAD"/>
    <property type="match status" value="1"/>
</dbReference>
<feature type="coiled-coil region" evidence="6">
    <location>
        <begin position="435"/>
        <end position="462"/>
    </location>
</feature>
<dbReference type="PROSITE" id="PS51194">
    <property type="entry name" value="HELICASE_CTER"/>
    <property type="match status" value="1"/>
</dbReference>
<reference evidence="9 10" key="1">
    <citation type="submission" date="2024-04" db="EMBL/GenBank/DDBJ databases">
        <title>Tritrichomonas musculus Genome.</title>
        <authorList>
            <person name="Alves-Ferreira E."/>
            <person name="Grigg M."/>
            <person name="Lorenzi H."/>
            <person name="Galac M."/>
        </authorList>
    </citation>
    <scope>NUCLEOTIDE SEQUENCE [LARGE SCALE GENOMIC DNA]</scope>
    <source>
        <strain evidence="9 10">EAF2021</strain>
    </source>
</reference>
<comment type="catalytic activity">
    <reaction evidence="5">
        <text>ATP + H2O = ADP + phosphate + H(+)</text>
        <dbReference type="Rhea" id="RHEA:13065"/>
        <dbReference type="ChEBI" id="CHEBI:15377"/>
        <dbReference type="ChEBI" id="CHEBI:15378"/>
        <dbReference type="ChEBI" id="CHEBI:30616"/>
        <dbReference type="ChEBI" id="CHEBI:43474"/>
        <dbReference type="ChEBI" id="CHEBI:456216"/>
        <dbReference type="EC" id="3.6.4.13"/>
    </reaction>
</comment>
<sequence length="491" mass="56557">MIDVCTPFLNMNIHPAIKQGLIDTAHYRSTQIQEMAIAHFHDNHPLILLSPSGTGKTCAFSILMLETIARKYFTKQCERPPPLIKGGIFGMILCHSPELCQQIAKELQSISRHLPLSIFAVISSINLEEDWEDINEAHIVVATPGIITKLLKKKKLKLFFLLSLVIDEWDKMISDDGLFSDISQIISRPMPVVQQNFICSSATFSNDAYSKLIKILPYQWELIRSVFVDKNVMNQNLGDDLGPNQLSDLSSNKSNKNFRDSFHLICRAGSFNKRVNTIIEFFRSIEFYQALIFCNIHQLSKDTEEALDEAGFPCAFISSQMNQRDRLDRIAEFRDLQLRCLITTDIAARGFDVMNVNVVVSLDFPYDDETFLHRIGRAGRFMTNQISLTFYKRSESKKISQIHQNCNVNFGIYDKKHPPQISLCPLQNDIQLQNFTKLNEIAKDAEKREEETKQEAEKDQNTVPMMFYCEKDNEYWDAYADMCQKYRPPFL</sequence>
<keyword evidence="1 5" id="KW-0547">Nucleotide-binding</keyword>
<dbReference type="InterPro" id="IPR027417">
    <property type="entry name" value="P-loop_NTPase"/>
</dbReference>